<protein>
    <submittedName>
        <fullName evidence="2">Uncharacterized protein</fullName>
    </submittedName>
</protein>
<evidence type="ECO:0000313" key="3">
    <source>
        <dbReference type="Proteomes" id="UP001372834"/>
    </source>
</evidence>
<reference evidence="2 3" key="1">
    <citation type="submission" date="2023-10" db="EMBL/GenBank/DDBJ databases">
        <title>Genomes of two closely related lineages of the louse Polyplax serrata with different host specificities.</title>
        <authorList>
            <person name="Martinu J."/>
            <person name="Tarabai H."/>
            <person name="Stefka J."/>
            <person name="Hypsa V."/>
        </authorList>
    </citation>
    <scope>NUCLEOTIDE SEQUENCE [LARGE SCALE GENOMIC DNA]</scope>
    <source>
        <strain evidence="2">HR10_N</strain>
    </source>
</reference>
<accession>A0AAN8NV50</accession>
<feature type="region of interest" description="Disordered" evidence="1">
    <location>
        <begin position="48"/>
        <end position="67"/>
    </location>
</feature>
<dbReference type="EMBL" id="JAWJWE010000038">
    <property type="protein sequence ID" value="KAK6623082.1"/>
    <property type="molecule type" value="Genomic_DNA"/>
</dbReference>
<dbReference type="AlphaFoldDB" id="A0AAN8NV50"/>
<proteinExistence type="predicted"/>
<evidence type="ECO:0000313" key="2">
    <source>
        <dbReference type="EMBL" id="KAK6623082.1"/>
    </source>
</evidence>
<organism evidence="2 3">
    <name type="scientific">Polyplax serrata</name>
    <name type="common">Common mouse louse</name>
    <dbReference type="NCBI Taxonomy" id="468196"/>
    <lineage>
        <taxon>Eukaryota</taxon>
        <taxon>Metazoa</taxon>
        <taxon>Ecdysozoa</taxon>
        <taxon>Arthropoda</taxon>
        <taxon>Hexapoda</taxon>
        <taxon>Insecta</taxon>
        <taxon>Pterygota</taxon>
        <taxon>Neoptera</taxon>
        <taxon>Paraneoptera</taxon>
        <taxon>Psocodea</taxon>
        <taxon>Troctomorpha</taxon>
        <taxon>Phthiraptera</taxon>
        <taxon>Anoplura</taxon>
        <taxon>Polyplacidae</taxon>
        <taxon>Polyplax</taxon>
    </lineage>
</organism>
<dbReference type="Proteomes" id="UP001372834">
    <property type="component" value="Unassembled WGS sequence"/>
</dbReference>
<comment type="caution">
    <text evidence="2">The sequence shown here is derived from an EMBL/GenBank/DDBJ whole genome shotgun (WGS) entry which is preliminary data.</text>
</comment>
<evidence type="ECO:0000256" key="1">
    <source>
        <dbReference type="SAM" id="MobiDB-lite"/>
    </source>
</evidence>
<name>A0AAN8NV50_POLSC</name>
<sequence>MNVDFNDSFLFNKLNGFENRVTHSGTETNISHGRTWQNRPETLEKCEHNEHEHNGSEEIRTEKKKNASETITNEKKFVYTKNACFISISAALLTGLRDMTSLRPEYFAYFRYERTACEPYGKAEGQPTRYLMMIYAHYQGEERRTLYIQQ</sequence>
<gene>
    <name evidence="2" type="ORF">RUM43_008934</name>
</gene>